<evidence type="ECO:0000313" key="5">
    <source>
        <dbReference type="Proteomes" id="UP000619260"/>
    </source>
</evidence>
<sequence>MRRNRFRSLLALAAAAVSIGPLAFATPASAAVPDGHNCWYVFLGSPPSKVSDRTVNYTATVQCDGPVRRIDLTVELLYHGQVNGPAQSVYGRTDVWQNTTLTPLFGLGVNNPGAFCESGYYSGRATATVQYLSGSPEFITRSTGGGPVRLDCPPPDMNPPPPPVTVTSPGTQTRFLGDPVDLQMQATGASGRYNWSATGLPPGVSIVPSNGYIGGQVTTVGTYNVTVTATDVGGGGQGSVSFTIRVRREACPTC</sequence>
<feature type="signal peptide" evidence="2">
    <location>
        <begin position="1"/>
        <end position="30"/>
    </location>
</feature>
<dbReference type="InterPro" id="IPR015919">
    <property type="entry name" value="Cadherin-like_sf"/>
</dbReference>
<dbReference type="EMBL" id="BOPF01000076">
    <property type="protein sequence ID" value="GIJ52343.1"/>
    <property type="molecule type" value="Genomic_DNA"/>
</dbReference>
<organism evidence="4 5">
    <name type="scientific">Virgisporangium aliadipatigenens</name>
    <dbReference type="NCBI Taxonomy" id="741659"/>
    <lineage>
        <taxon>Bacteria</taxon>
        <taxon>Bacillati</taxon>
        <taxon>Actinomycetota</taxon>
        <taxon>Actinomycetes</taxon>
        <taxon>Micromonosporales</taxon>
        <taxon>Micromonosporaceae</taxon>
        <taxon>Virgisporangium</taxon>
    </lineage>
</organism>
<evidence type="ECO:0000256" key="2">
    <source>
        <dbReference type="SAM" id="SignalP"/>
    </source>
</evidence>
<name>A0A8J3YZC0_9ACTN</name>
<accession>A0A8J3YZC0</accession>
<dbReference type="GO" id="GO:0016020">
    <property type="term" value="C:membrane"/>
    <property type="evidence" value="ECO:0007669"/>
    <property type="project" value="InterPro"/>
</dbReference>
<keyword evidence="2" id="KW-0732">Signal</keyword>
<evidence type="ECO:0000313" key="4">
    <source>
        <dbReference type="EMBL" id="GIJ52343.1"/>
    </source>
</evidence>
<evidence type="ECO:0000256" key="1">
    <source>
        <dbReference type="ARBA" id="ARBA00022737"/>
    </source>
</evidence>
<reference evidence="4" key="1">
    <citation type="submission" date="2021-01" db="EMBL/GenBank/DDBJ databases">
        <title>Whole genome shotgun sequence of Virgisporangium aliadipatigenens NBRC 105644.</title>
        <authorList>
            <person name="Komaki H."/>
            <person name="Tamura T."/>
        </authorList>
    </citation>
    <scope>NUCLEOTIDE SEQUENCE</scope>
    <source>
        <strain evidence="4">NBRC 105644</strain>
    </source>
</reference>
<dbReference type="GO" id="GO:0005975">
    <property type="term" value="P:carbohydrate metabolic process"/>
    <property type="evidence" value="ECO:0007669"/>
    <property type="project" value="UniProtKB-ARBA"/>
</dbReference>
<keyword evidence="1" id="KW-0677">Repeat</keyword>
<dbReference type="InterPro" id="IPR013783">
    <property type="entry name" value="Ig-like_fold"/>
</dbReference>
<dbReference type="InterPro" id="IPR003410">
    <property type="entry name" value="HYR_dom"/>
</dbReference>
<feature type="chain" id="PRO_5035324789" description="HYR domain-containing protein" evidence="2">
    <location>
        <begin position="31"/>
        <end position="254"/>
    </location>
</feature>
<feature type="domain" description="HYR" evidence="3">
    <location>
        <begin position="142"/>
        <end position="248"/>
    </location>
</feature>
<dbReference type="GO" id="GO:0005509">
    <property type="term" value="F:calcium ion binding"/>
    <property type="evidence" value="ECO:0007669"/>
    <property type="project" value="InterPro"/>
</dbReference>
<gene>
    <name evidence="4" type="ORF">Val02_92290</name>
</gene>
<dbReference type="Proteomes" id="UP000619260">
    <property type="component" value="Unassembled WGS sequence"/>
</dbReference>
<protein>
    <recommendedName>
        <fullName evidence="3">HYR domain-containing protein</fullName>
    </recommendedName>
</protein>
<dbReference type="AlphaFoldDB" id="A0A8J3YZC0"/>
<dbReference type="Pfam" id="PF05345">
    <property type="entry name" value="He_PIG"/>
    <property type="match status" value="1"/>
</dbReference>
<evidence type="ECO:0000259" key="3">
    <source>
        <dbReference type="PROSITE" id="PS50825"/>
    </source>
</evidence>
<dbReference type="PROSITE" id="PS50825">
    <property type="entry name" value="HYR"/>
    <property type="match status" value="1"/>
</dbReference>
<proteinExistence type="predicted"/>
<dbReference type="SUPFAM" id="SSF49313">
    <property type="entry name" value="Cadherin-like"/>
    <property type="match status" value="1"/>
</dbReference>
<comment type="caution">
    <text evidence="4">The sequence shown here is derived from an EMBL/GenBank/DDBJ whole genome shotgun (WGS) entry which is preliminary data.</text>
</comment>
<keyword evidence="5" id="KW-1185">Reference proteome</keyword>
<dbReference type="Gene3D" id="2.60.40.10">
    <property type="entry name" value="Immunoglobulins"/>
    <property type="match status" value="1"/>
</dbReference>